<accession>A0A8J7IH02</accession>
<keyword evidence="9" id="KW-1185">Reference proteome</keyword>
<comment type="caution">
    <text evidence="8">The sequence shown here is derived from an EMBL/GenBank/DDBJ whole genome shotgun (WGS) entry which is preliminary data.</text>
</comment>
<organism evidence="8 9">
    <name type="scientific">Snuella sedimenti</name>
    <dbReference type="NCBI Taxonomy" id="2798802"/>
    <lineage>
        <taxon>Bacteria</taxon>
        <taxon>Pseudomonadati</taxon>
        <taxon>Bacteroidota</taxon>
        <taxon>Flavobacteriia</taxon>
        <taxon>Flavobacteriales</taxon>
        <taxon>Flavobacteriaceae</taxon>
        <taxon>Snuella</taxon>
    </lineage>
</organism>
<dbReference type="Pfam" id="PF04542">
    <property type="entry name" value="Sigma70_r2"/>
    <property type="match status" value="1"/>
</dbReference>
<evidence type="ECO:0000256" key="1">
    <source>
        <dbReference type="ARBA" id="ARBA00010641"/>
    </source>
</evidence>
<evidence type="ECO:0000259" key="7">
    <source>
        <dbReference type="Pfam" id="PF08281"/>
    </source>
</evidence>
<dbReference type="Pfam" id="PF08281">
    <property type="entry name" value="Sigma70_r4_2"/>
    <property type="match status" value="1"/>
</dbReference>
<evidence type="ECO:0000256" key="4">
    <source>
        <dbReference type="ARBA" id="ARBA00023163"/>
    </source>
</evidence>
<dbReference type="Gene3D" id="1.10.10.10">
    <property type="entry name" value="Winged helix-like DNA-binding domain superfamily/Winged helix DNA-binding domain"/>
    <property type="match status" value="1"/>
</dbReference>
<dbReference type="NCBIfam" id="TIGR02985">
    <property type="entry name" value="Sig70_bacteroi1"/>
    <property type="match status" value="1"/>
</dbReference>
<dbReference type="AlphaFoldDB" id="A0A8J7IH02"/>
<feature type="domain" description="RNA polymerase sigma-70 region 2" evidence="6">
    <location>
        <begin position="28"/>
        <end position="91"/>
    </location>
</feature>
<dbReference type="InterPro" id="IPR014327">
    <property type="entry name" value="RNA_pol_sigma70_bacteroid"/>
</dbReference>
<dbReference type="InterPro" id="IPR036388">
    <property type="entry name" value="WH-like_DNA-bd_sf"/>
</dbReference>
<keyword evidence="5" id="KW-0812">Transmembrane</keyword>
<dbReference type="GO" id="GO:0016987">
    <property type="term" value="F:sigma factor activity"/>
    <property type="evidence" value="ECO:0007669"/>
    <property type="project" value="UniProtKB-KW"/>
</dbReference>
<evidence type="ECO:0000259" key="6">
    <source>
        <dbReference type="Pfam" id="PF04542"/>
    </source>
</evidence>
<dbReference type="InterPro" id="IPR039425">
    <property type="entry name" value="RNA_pol_sigma-70-like"/>
</dbReference>
<dbReference type="SUPFAM" id="SSF88659">
    <property type="entry name" value="Sigma3 and sigma4 domains of RNA polymerase sigma factors"/>
    <property type="match status" value="1"/>
</dbReference>
<evidence type="ECO:0000256" key="3">
    <source>
        <dbReference type="ARBA" id="ARBA00023082"/>
    </source>
</evidence>
<protein>
    <submittedName>
        <fullName evidence="8">RNA polymerase sigma-70 factor</fullName>
    </submittedName>
</protein>
<keyword evidence="5" id="KW-1133">Transmembrane helix</keyword>
<name>A0A8J7IH02_9FLAO</name>
<evidence type="ECO:0000256" key="5">
    <source>
        <dbReference type="SAM" id="Phobius"/>
    </source>
</evidence>
<dbReference type="InterPro" id="IPR007627">
    <property type="entry name" value="RNA_pol_sigma70_r2"/>
</dbReference>
<evidence type="ECO:0000256" key="2">
    <source>
        <dbReference type="ARBA" id="ARBA00023015"/>
    </source>
</evidence>
<dbReference type="InterPro" id="IPR013324">
    <property type="entry name" value="RNA_pol_sigma_r3/r4-like"/>
</dbReference>
<dbReference type="EMBL" id="JAELVQ010000004">
    <property type="protein sequence ID" value="MBJ6367456.1"/>
    <property type="molecule type" value="Genomic_DNA"/>
</dbReference>
<keyword evidence="2" id="KW-0805">Transcription regulation</keyword>
<proteinExistence type="inferred from homology"/>
<feature type="domain" description="RNA polymerase sigma factor 70 region 4 type 2" evidence="7">
    <location>
        <begin position="124"/>
        <end position="174"/>
    </location>
</feature>
<evidence type="ECO:0000313" key="8">
    <source>
        <dbReference type="EMBL" id="MBJ6367456.1"/>
    </source>
</evidence>
<dbReference type="InterPro" id="IPR014284">
    <property type="entry name" value="RNA_pol_sigma-70_dom"/>
</dbReference>
<dbReference type="Proteomes" id="UP000610931">
    <property type="component" value="Unassembled WGS sequence"/>
</dbReference>
<keyword evidence="3" id="KW-0731">Sigma factor</keyword>
<dbReference type="GO" id="GO:0003677">
    <property type="term" value="F:DNA binding"/>
    <property type="evidence" value="ECO:0007669"/>
    <property type="project" value="InterPro"/>
</dbReference>
<reference evidence="8" key="1">
    <citation type="submission" date="2020-12" db="EMBL/GenBank/DDBJ databases">
        <title>Snuella sp. nov., isolated from sediment in Incheon.</title>
        <authorList>
            <person name="Kim W."/>
        </authorList>
    </citation>
    <scope>NUCLEOTIDE SEQUENCE</scope>
    <source>
        <strain evidence="8">CAU 1569</strain>
    </source>
</reference>
<dbReference type="SUPFAM" id="SSF88946">
    <property type="entry name" value="Sigma2 domain of RNA polymerase sigma factors"/>
    <property type="match status" value="1"/>
</dbReference>
<dbReference type="NCBIfam" id="TIGR02937">
    <property type="entry name" value="sigma70-ECF"/>
    <property type="match status" value="1"/>
</dbReference>
<feature type="transmembrane region" description="Helical" evidence="5">
    <location>
        <begin position="22"/>
        <end position="39"/>
    </location>
</feature>
<keyword evidence="5" id="KW-0472">Membrane</keyword>
<dbReference type="InterPro" id="IPR013249">
    <property type="entry name" value="RNA_pol_sigma70_r4_t2"/>
</dbReference>
<gene>
    <name evidence="8" type="ORF">JF259_05075</name>
</gene>
<sequence>MTRNPQNERILLELIKKGDQNAFGKIFNIYYNVILVFIYKLTKNRMQAEDIVQETFAKLWAFKERIDINRPIKSYLYKTSYNLYIDIYRKSLRAKEMLKELYYQKIISLTEEDDAIKEKKMALIEYTINELPPKCKAIFMMSKFDGLTYNEISSELNISVKTVENQIGIALTKLRTALKTQVF</sequence>
<dbReference type="Gene3D" id="1.10.1740.10">
    <property type="match status" value="1"/>
</dbReference>
<dbReference type="GO" id="GO:0006352">
    <property type="term" value="P:DNA-templated transcription initiation"/>
    <property type="evidence" value="ECO:0007669"/>
    <property type="project" value="InterPro"/>
</dbReference>
<comment type="similarity">
    <text evidence="1">Belongs to the sigma-70 factor family. ECF subfamily.</text>
</comment>
<dbReference type="PANTHER" id="PTHR43133">
    <property type="entry name" value="RNA POLYMERASE ECF-TYPE SIGMA FACTO"/>
    <property type="match status" value="1"/>
</dbReference>
<dbReference type="InterPro" id="IPR013325">
    <property type="entry name" value="RNA_pol_sigma_r2"/>
</dbReference>
<evidence type="ECO:0000313" key="9">
    <source>
        <dbReference type="Proteomes" id="UP000610931"/>
    </source>
</evidence>
<keyword evidence="4" id="KW-0804">Transcription</keyword>
<dbReference type="RefSeq" id="WP_199114073.1">
    <property type="nucleotide sequence ID" value="NZ_JAELVQ010000004.1"/>
</dbReference>
<dbReference type="CDD" id="cd06171">
    <property type="entry name" value="Sigma70_r4"/>
    <property type="match status" value="1"/>
</dbReference>
<dbReference type="PANTHER" id="PTHR43133:SF46">
    <property type="entry name" value="RNA POLYMERASE SIGMA-70 FACTOR ECF SUBFAMILY"/>
    <property type="match status" value="1"/>
</dbReference>